<evidence type="ECO:0000256" key="1">
    <source>
        <dbReference type="ARBA" id="ARBA00004651"/>
    </source>
</evidence>
<evidence type="ECO:0000259" key="10">
    <source>
        <dbReference type="SMART" id="SM00831"/>
    </source>
</evidence>
<dbReference type="SFLD" id="SFLDG00002">
    <property type="entry name" value="C1.7:_P-type_atpase_like"/>
    <property type="match status" value="1"/>
</dbReference>
<evidence type="ECO:0000313" key="11">
    <source>
        <dbReference type="EMBL" id="MFC6082351.1"/>
    </source>
</evidence>
<keyword evidence="5" id="KW-1278">Translocase</keyword>
<feature type="region of interest" description="Disordered" evidence="9">
    <location>
        <begin position="114"/>
        <end position="139"/>
    </location>
</feature>
<keyword evidence="12" id="KW-1185">Reference proteome</keyword>
<dbReference type="SUPFAM" id="SSF81653">
    <property type="entry name" value="Calcium ATPase, transduction domain A"/>
    <property type="match status" value="1"/>
</dbReference>
<dbReference type="Gene3D" id="2.70.150.10">
    <property type="entry name" value="Calcium-transporting ATPase, cytoplasmic transduction domain A"/>
    <property type="match status" value="1"/>
</dbReference>
<dbReference type="Pfam" id="PF00690">
    <property type="entry name" value="Cation_ATPase_N"/>
    <property type="match status" value="1"/>
</dbReference>
<comment type="caution">
    <text evidence="11">The sequence shown here is derived from an EMBL/GenBank/DDBJ whole genome shotgun (WGS) entry which is preliminary data.</text>
</comment>
<sequence>MFLLRELRGPAAALTSLLPEAVRGILPRTRQVHPCTGGLRVELHHVGRPGSASAARALEERLCALDGVTRAEVNGALRFVYIGGDPVVIPMEQVYAVLDELDTAGQAAAAAAEEAEENASRNGEAEGTGRRGVRQHHRTARHAIEHQTRAVVELGAGLIGVGVAVIGQVTRVTRAPAALPALLQLAEATPRLRHELEQRVGRPASNVVFATTRFTAQTLALRPLGLFIDSLAALGHVAEAQASRHAWRARETELARKKGSYRHIRQNITPRPVPLPYGPIERYADMVSVGALASYGVTTALSGPERALAMLVAGTPKAARLGRDAFTSVMSRVAAHRGALILDRECLRLMDRIDTVVFDAEALTMGSWTVHEVIPLVAGPDELHARVYTLLEGTDATAPRRQDDWAATPLATVPERAAHWRDLGVRAVSVTHDGEEVALAGMVPEVHPYAEALVSTAGTACRAVLAGGDPSLPWRLGVEVTVPGGTRLGAAVRELQAEGHAVAVVAQRSRRGLAEADLGIGLFARSARPAWDADVLCEPDAAHLLLRCLPLARVTSKRSVRVTAAGTAAGGVLAVLGTGPRSLRRVQYAADCSSLVALAAGTWTARDLGKIVLPPRADRTPWHALPVQDVLSRVSSTAAGLTEAEAEQRRKGPERPRPDGPVSLLRASAEELANPLTPVLGVAAGISAVVGSALDAVLITGVLAVNGLIGGAQRTGADRALNRLAESTAVPVRLRRPDGTAAGVADQLVRGDVIELRSGDAVPADCRVIKARGLEVDESALTGESQLVTKSAAPNAAVAVADRDSMVYQGTTVAAGYGTAVVVSTGTETEAGRTAELGDRQKPPTGVELRLRALSRQIMPVAIGSGVLLMLTNLMRRVPIGVALAPAVSLAVAAVPEGLPFIATLAELAAARRLSTRETLVRNPSTIEALGRVDVLCFDKTGTLTEGHISLQRISDGRVERPVDDLTPEFRRILAAALRAGPRTDGDRPPAHLTDRAVLEGGRRARVVQSEGLGGWERIAEVPFEPTRGYHAVLGRVVAVTPGVPAPTGNGAGSGAGLASVVAVGARPFAGTAEGSEWEALRTAAELAARTSHRPAAPGGATHVLSVKGAPEVVLHRCTTMLNDGEVLPLDQETATSLAKEVDRLAQQGYRVLAVAERTASSRDDLDESRIKDLCFLGYLGLADPVRPTAADSVRRLMRAGVRIVMITGDHPSTAEAIAAELGALNGGRIMTGPELDSIDDAALAEALPEVSVFARVTPAHKARIVDGLQRAGRIVAVTGDGANDAPAIRLADVGIALGSRATPAARAAADVVVTDDRIETIVDAIVEGRAMWSSVRDSLGILLGGNLGEIAFTVGSNLIAGRNTLNARQLLLVNLLTDMLPALAIAVRPPRATSPEKLLAEGPEASLGAALTRDIYVRAGVTAAAASTAWMLARATGSEGRADTVGLIGLVSAQLIQTLGLGGRDRTVLLATGVSMAALVLAVSIPGLSRLFGCRPVGPVGWTIGVGSGAAAGLVSRWISTFEGLGH</sequence>
<dbReference type="InterPro" id="IPR044492">
    <property type="entry name" value="P_typ_ATPase_HD_dom"/>
</dbReference>
<dbReference type="PRINTS" id="PR00120">
    <property type="entry name" value="HATPASE"/>
</dbReference>
<evidence type="ECO:0000256" key="4">
    <source>
        <dbReference type="ARBA" id="ARBA00022840"/>
    </source>
</evidence>
<dbReference type="InterPro" id="IPR001757">
    <property type="entry name" value="P_typ_ATPase"/>
</dbReference>
<dbReference type="InterPro" id="IPR036412">
    <property type="entry name" value="HAD-like_sf"/>
</dbReference>
<comment type="catalytic activity">
    <reaction evidence="8">
        <text>ATP + H2O = ADP + phosphate + H(+)</text>
        <dbReference type="Rhea" id="RHEA:13065"/>
        <dbReference type="ChEBI" id="CHEBI:15377"/>
        <dbReference type="ChEBI" id="CHEBI:15378"/>
        <dbReference type="ChEBI" id="CHEBI:30616"/>
        <dbReference type="ChEBI" id="CHEBI:43474"/>
        <dbReference type="ChEBI" id="CHEBI:456216"/>
    </reaction>
</comment>
<reference evidence="12" key="1">
    <citation type="journal article" date="2019" name="Int. J. Syst. Evol. Microbiol.">
        <title>The Global Catalogue of Microorganisms (GCM) 10K type strain sequencing project: providing services to taxonomists for standard genome sequencing and annotation.</title>
        <authorList>
            <consortium name="The Broad Institute Genomics Platform"/>
            <consortium name="The Broad Institute Genome Sequencing Center for Infectious Disease"/>
            <person name="Wu L."/>
            <person name="Ma J."/>
        </authorList>
    </citation>
    <scope>NUCLEOTIDE SEQUENCE [LARGE SCALE GENOMIC DNA]</scope>
    <source>
        <strain evidence="12">JCM 30346</strain>
    </source>
</reference>
<evidence type="ECO:0000313" key="12">
    <source>
        <dbReference type="Proteomes" id="UP001596137"/>
    </source>
</evidence>
<dbReference type="InterPro" id="IPR059000">
    <property type="entry name" value="ATPase_P-type_domA"/>
</dbReference>
<dbReference type="InterPro" id="IPR023298">
    <property type="entry name" value="ATPase_P-typ_TM_dom_sf"/>
</dbReference>
<keyword evidence="6" id="KW-1133">Transmembrane helix</keyword>
<dbReference type="PANTHER" id="PTHR42861">
    <property type="entry name" value="CALCIUM-TRANSPORTING ATPASE"/>
    <property type="match status" value="1"/>
</dbReference>
<evidence type="ECO:0000256" key="8">
    <source>
        <dbReference type="ARBA" id="ARBA00049360"/>
    </source>
</evidence>
<dbReference type="SFLD" id="SFLDS00003">
    <property type="entry name" value="Haloacid_Dehalogenase"/>
    <property type="match status" value="1"/>
</dbReference>
<dbReference type="PRINTS" id="PR00119">
    <property type="entry name" value="CATATPASE"/>
</dbReference>
<feature type="region of interest" description="Disordered" evidence="9">
    <location>
        <begin position="641"/>
        <end position="662"/>
    </location>
</feature>
<keyword evidence="2" id="KW-0812">Transmembrane</keyword>
<dbReference type="InterPro" id="IPR023299">
    <property type="entry name" value="ATPase_P-typ_cyto_dom_N"/>
</dbReference>
<dbReference type="Proteomes" id="UP001596137">
    <property type="component" value="Unassembled WGS sequence"/>
</dbReference>
<dbReference type="RefSeq" id="WP_380752184.1">
    <property type="nucleotide sequence ID" value="NZ_JBHSRF010000016.1"/>
</dbReference>
<keyword evidence="3" id="KW-0547">Nucleotide-binding</keyword>
<dbReference type="InterPro" id="IPR006068">
    <property type="entry name" value="ATPase_P-typ_cation-transptr_C"/>
</dbReference>
<keyword evidence="7" id="KW-0472">Membrane</keyword>
<evidence type="ECO:0000256" key="6">
    <source>
        <dbReference type="ARBA" id="ARBA00022989"/>
    </source>
</evidence>
<evidence type="ECO:0000256" key="9">
    <source>
        <dbReference type="SAM" id="MobiDB-lite"/>
    </source>
</evidence>
<dbReference type="EMBL" id="JBHSRF010000016">
    <property type="protein sequence ID" value="MFC6082351.1"/>
    <property type="molecule type" value="Genomic_DNA"/>
</dbReference>
<dbReference type="InterPro" id="IPR004014">
    <property type="entry name" value="ATPase_P-typ_cation-transptr_N"/>
</dbReference>
<dbReference type="SFLD" id="SFLDF00027">
    <property type="entry name" value="p-type_atpase"/>
    <property type="match status" value="1"/>
</dbReference>
<protein>
    <submittedName>
        <fullName evidence="11">HAD-IC family P-type ATPase</fullName>
    </submittedName>
</protein>
<dbReference type="SMART" id="SM00831">
    <property type="entry name" value="Cation_ATPase_N"/>
    <property type="match status" value="1"/>
</dbReference>
<dbReference type="Gene3D" id="3.40.1110.10">
    <property type="entry name" value="Calcium-transporting ATPase, cytoplasmic domain N"/>
    <property type="match status" value="1"/>
</dbReference>
<proteinExistence type="predicted"/>
<dbReference type="SUPFAM" id="SSF56784">
    <property type="entry name" value="HAD-like"/>
    <property type="match status" value="1"/>
</dbReference>
<dbReference type="InterPro" id="IPR008250">
    <property type="entry name" value="ATPase_P-typ_transduc_dom_A_sf"/>
</dbReference>
<dbReference type="Pfam" id="PF00122">
    <property type="entry name" value="E1-E2_ATPase"/>
    <property type="match status" value="1"/>
</dbReference>
<evidence type="ECO:0000256" key="2">
    <source>
        <dbReference type="ARBA" id="ARBA00022692"/>
    </source>
</evidence>
<feature type="compositionally biased region" description="Basic and acidic residues" evidence="9">
    <location>
        <begin position="646"/>
        <end position="658"/>
    </location>
</feature>
<dbReference type="Pfam" id="PF13246">
    <property type="entry name" value="Cation_ATPase"/>
    <property type="match status" value="1"/>
</dbReference>
<dbReference type="InterPro" id="IPR023214">
    <property type="entry name" value="HAD_sf"/>
</dbReference>
<dbReference type="Gene3D" id="1.20.1110.10">
    <property type="entry name" value="Calcium-transporting ATPase, transmembrane domain"/>
    <property type="match status" value="2"/>
</dbReference>
<gene>
    <name evidence="11" type="ORF">ACFP1K_14390</name>
</gene>
<dbReference type="Gene3D" id="3.40.50.1000">
    <property type="entry name" value="HAD superfamily/HAD-like"/>
    <property type="match status" value="2"/>
</dbReference>
<evidence type="ECO:0000256" key="7">
    <source>
        <dbReference type="ARBA" id="ARBA00023136"/>
    </source>
</evidence>
<accession>A0ABW1NGH6</accession>
<name>A0ABW1NGH6_9ACTN</name>
<dbReference type="InterPro" id="IPR018303">
    <property type="entry name" value="ATPase_P-typ_P_site"/>
</dbReference>
<dbReference type="PROSITE" id="PS00154">
    <property type="entry name" value="ATPASE_E1_E2"/>
    <property type="match status" value="1"/>
</dbReference>
<dbReference type="NCBIfam" id="TIGR01494">
    <property type="entry name" value="ATPase_P-type"/>
    <property type="match status" value="2"/>
</dbReference>
<keyword evidence="4" id="KW-0067">ATP-binding</keyword>
<feature type="domain" description="Cation-transporting P-type ATPase N-terminal" evidence="10">
    <location>
        <begin position="621"/>
        <end position="692"/>
    </location>
</feature>
<evidence type="ECO:0000256" key="3">
    <source>
        <dbReference type="ARBA" id="ARBA00022741"/>
    </source>
</evidence>
<dbReference type="Pfam" id="PF00689">
    <property type="entry name" value="Cation_ATPase_C"/>
    <property type="match status" value="1"/>
</dbReference>
<comment type="subcellular location">
    <subcellularLocation>
        <location evidence="1">Cell membrane</location>
        <topology evidence="1">Multi-pass membrane protein</topology>
    </subcellularLocation>
</comment>
<evidence type="ECO:0000256" key="5">
    <source>
        <dbReference type="ARBA" id="ARBA00022967"/>
    </source>
</evidence>
<dbReference type="SUPFAM" id="SSF81665">
    <property type="entry name" value="Calcium ATPase, transmembrane domain M"/>
    <property type="match status" value="1"/>
</dbReference>
<organism evidence="11 12">
    <name type="scientific">Sphaerisporangium aureirubrum</name>
    <dbReference type="NCBI Taxonomy" id="1544736"/>
    <lineage>
        <taxon>Bacteria</taxon>
        <taxon>Bacillati</taxon>
        <taxon>Actinomycetota</taxon>
        <taxon>Actinomycetes</taxon>
        <taxon>Streptosporangiales</taxon>
        <taxon>Streptosporangiaceae</taxon>
        <taxon>Sphaerisporangium</taxon>
    </lineage>
</organism>